<dbReference type="PROSITE" id="PS51257">
    <property type="entry name" value="PROKAR_LIPOPROTEIN"/>
    <property type="match status" value="1"/>
</dbReference>
<evidence type="ECO:0000259" key="6">
    <source>
        <dbReference type="Pfam" id="PF00082"/>
    </source>
</evidence>
<dbReference type="GO" id="GO:0006508">
    <property type="term" value="P:proteolysis"/>
    <property type="evidence" value="ECO:0007669"/>
    <property type="project" value="UniProtKB-KW"/>
</dbReference>
<dbReference type="Pfam" id="PF00082">
    <property type="entry name" value="Peptidase_S8"/>
    <property type="match status" value="1"/>
</dbReference>
<evidence type="ECO:0000256" key="1">
    <source>
        <dbReference type="ARBA" id="ARBA00011073"/>
    </source>
</evidence>
<feature type="coiled-coil region" evidence="5">
    <location>
        <begin position="160"/>
        <end position="187"/>
    </location>
</feature>
<dbReference type="InterPro" id="IPR022398">
    <property type="entry name" value="Peptidase_S8_His-AS"/>
</dbReference>
<sequence>MTRQLSKIVLAFSASIFLMGCGATALILTPIENIDTTPLKIADLTDAQKKNWGHLDLVSDTIPGMSVDKAYREVIKNKKGKKVIVAVLDSGVDLKHEDLDGVLWTNKGEKAGDGKDNDNNGYIDDIHGYNFLGDSYNEQLEFARILRLNIGDAAMQAKAKDKLDADYQKALQNKQQYEQISQAVKNADAAVKKELGKETYTKKDLAGIKSKDEAMQQHVGVLMQMLAHADTIPEVVEELEGGINHFTDQVNYNLNKDFDGRKMVGDDPYNINDLGYGNGNPQSTEKDESHGTHVAGIIAAERNNGKGANGVANNVAIMSIRAVPNGDEYDKDIALGIRYAVDNGAKIINASFGKSFSPNAQWVYDAIKYAATKDVLIVHAAGNSGDNLDDATNPNFPNDHMQKNSPEIANNVITVGALSSKYGSEMVASFSNYGLVNVDVFAPGDDIYSSMPNNEYDFQGGTSMAAPAVAGLAALIRSYYPKLSAPQVKHIIMKSGLAPRAKAVLGGDASNTATLDKISKSGNIANVYNALIMAESVAAGKIKL</sequence>
<dbReference type="InterPro" id="IPR015500">
    <property type="entry name" value="Peptidase_S8_subtilisin-rel"/>
</dbReference>
<dbReference type="PROSITE" id="PS00136">
    <property type="entry name" value="SUBTILASE_ASP"/>
    <property type="match status" value="1"/>
</dbReference>
<gene>
    <name evidence="7" type="ORF">MNBD_BACTEROID03-379</name>
</gene>
<dbReference type="PANTHER" id="PTHR43399:SF4">
    <property type="entry name" value="CELL WALL-ASSOCIATED PROTEASE"/>
    <property type="match status" value="1"/>
</dbReference>
<evidence type="ECO:0000256" key="3">
    <source>
        <dbReference type="ARBA" id="ARBA00022801"/>
    </source>
</evidence>
<dbReference type="InterPro" id="IPR017308">
    <property type="entry name" value="Pept_S8_subtilisin_bacteroid"/>
</dbReference>
<dbReference type="InterPro" id="IPR023827">
    <property type="entry name" value="Peptidase_S8_Asp-AS"/>
</dbReference>
<dbReference type="SUPFAM" id="SSF52743">
    <property type="entry name" value="Subtilisin-like"/>
    <property type="match status" value="1"/>
</dbReference>
<proteinExistence type="inferred from homology"/>
<dbReference type="AlphaFoldDB" id="A0A3B0TFI0"/>
<dbReference type="PRINTS" id="PR00723">
    <property type="entry name" value="SUBTILISIN"/>
</dbReference>
<protein>
    <submittedName>
        <fullName evidence="7">Protease</fullName>
    </submittedName>
</protein>
<dbReference type="CDD" id="cd07483">
    <property type="entry name" value="Peptidases_S8_Subtilisin_Novo-like"/>
    <property type="match status" value="1"/>
</dbReference>
<organism evidence="7">
    <name type="scientific">hydrothermal vent metagenome</name>
    <dbReference type="NCBI Taxonomy" id="652676"/>
    <lineage>
        <taxon>unclassified sequences</taxon>
        <taxon>metagenomes</taxon>
        <taxon>ecological metagenomes</taxon>
    </lineage>
</organism>
<dbReference type="InterPro" id="IPR051048">
    <property type="entry name" value="Peptidase_S8/S53_subtilisin"/>
</dbReference>
<name>A0A3B0TFI0_9ZZZZ</name>
<evidence type="ECO:0000313" key="7">
    <source>
        <dbReference type="EMBL" id="VAW10929.1"/>
    </source>
</evidence>
<keyword evidence="5" id="KW-0175">Coiled coil</keyword>
<evidence type="ECO:0000256" key="2">
    <source>
        <dbReference type="ARBA" id="ARBA00022670"/>
    </source>
</evidence>
<keyword evidence="4" id="KW-0720">Serine protease</keyword>
<dbReference type="PROSITE" id="PS00138">
    <property type="entry name" value="SUBTILASE_SER"/>
    <property type="match status" value="1"/>
</dbReference>
<dbReference type="PIRSF" id="PIRSF037892">
    <property type="entry name" value="Subtilisin_rel_SRU_0565"/>
    <property type="match status" value="1"/>
</dbReference>
<dbReference type="PANTHER" id="PTHR43399">
    <property type="entry name" value="SUBTILISIN-RELATED"/>
    <property type="match status" value="1"/>
</dbReference>
<feature type="domain" description="Peptidase S8/S53" evidence="6">
    <location>
        <begin position="80"/>
        <end position="496"/>
    </location>
</feature>
<dbReference type="InterPro" id="IPR034080">
    <property type="entry name" value="Protease_P7-like_dom"/>
</dbReference>
<dbReference type="EMBL" id="UOEL01000044">
    <property type="protein sequence ID" value="VAW10929.1"/>
    <property type="molecule type" value="Genomic_DNA"/>
</dbReference>
<dbReference type="InterPro" id="IPR023828">
    <property type="entry name" value="Peptidase_S8_Ser-AS"/>
</dbReference>
<accession>A0A3B0TFI0</accession>
<dbReference type="PROSITE" id="PS00137">
    <property type="entry name" value="SUBTILASE_HIS"/>
    <property type="match status" value="1"/>
</dbReference>
<comment type="similarity">
    <text evidence="1">Belongs to the peptidase S8 family.</text>
</comment>
<evidence type="ECO:0000256" key="5">
    <source>
        <dbReference type="SAM" id="Coils"/>
    </source>
</evidence>
<keyword evidence="3" id="KW-0378">Hydrolase</keyword>
<dbReference type="GO" id="GO:0004252">
    <property type="term" value="F:serine-type endopeptidase activity"/>
    <property type="evidence" value="ECO:0007669"/>
    <property type="project" value="InterPro"/>
</dbReference>
<reference evidence="7" key="1">
    <citation type="submission" date="2018-06" db="EMBL/GenBank/DDBJ databases">
        <authorList>
            <person name="Zhirakovskaya E."/>
        </authorList>
    </citation>
    <scope>NUCLEOTIDE SEQUENCE</scope>
</reference>
<keyword evidence="2 7" id="KW-0645">Protease</keyword>
<dbReference type="InterPro" id="IPR000209">
    <property type="entry name" value="Peptidase_S8/S53_dom"/>
</dbReference>
<evidence type="ECO:0000256" key="4">
    <source>
        <dbReference type="ARBA" id="ARBA00022825"/>
    </source>
</evidence>
<dbReference type="InterPro" id="IPR036852">
    <property type="entry name" value="Peptidase_S8/S53_dom_sf"/>
</dbReference>
<dbReference type="Gene3D" id="3.40.50.200">
    <property type="entry name" value="Peptidase S8/S53 domain"/>
    <property type="match status" value="2"/>
</dbReference>
<dbReference type="PROSITE" id="PS51892">
    <property type="entry name" value="SUBTILASE"/>
    <property type="match status" value="1"/>
</dbReference>